<dbReference type="FunFam" id="3.40.50.720:FF:000009">
    <property type="entry name" value="Fatty oxidation complex, alpha subunit"/>
    <property type="match status" value="1"/>
</dbReference>
<evidence type="ECO:0000256" key="5">
    <source>
        <dbReference type="ARBA" id="ARBA00023002"/>
    </source>
</evidence>
<dbReference type="InterPro" id="IPR006108">
    <property type="entry name" value="3HC_DH_C"/>
</dbReference>
<feature type="binding site" evidence="10">
    <location>
        <position position="32"/>
    </location>
    <ligand>
        <name>NAD(+)</name>
        <dbReference type="ChEBI" id="CHEBI:57540"/>
    </ligand>
</feature>
<reference evidence="13 14" key="1">
    <citation type="submission" date="2019-01" db="EMBL/GenBank/DDBJ databases">
        <title>Lacibacter sp. strain TTM-7.</title>
        <authorList>
            <person name="Chen W.-M."/>
        </authorList>
    </citation>
    <scope>NUCLEOTIDE SEQUENCE [LARGE SCALE GENOMIC DNA]</scope>
    <source>
        <strain evidence="13 14">TTM-7</strain>
    </source>
</reference>
<keyword evidence="6 10" id="KW-0520">NAD</keyword>
<comment type="similarity">
    <text evidence="2">Belongs to the 3-hydroxyacyl-CoA dehydrogenase family.</text>
</comment>
<dbReference type="EC" id="1.1.1.35" evidence="3"/>
<comment type="pathway">
    <text evidence="1">Lipid metabolism; fatty acid beta-oxidation.</text>
</comment>
<dbReference type="InterPro" id="IPR052242">
    <property type="entry name" value="Mito_3-hydroxyacyl-CoA_DH"/>
</dbReference>
<evidence type="ECO:0000313" key="14">
    <source>
        <dbReference type="Proteomes" id="UP000290204"/>
    </source>
</evidence>
<keyword evidence="5" id="KW-0560">Oxidoreductase</keyword>
<sequence>MVHTLCVCGAGTMGSGIAQAAAQSGIYTLLFDLNIEVLQKAETSINSNLDALVQKQKISEEQHSSIKANLQYINDINFCIADVIIEAIIEKPEAKIALFNQLAEINHGDTIFASNTSSLSISQLQQSINKPQRVAGLHFFNPATIMKLVEVVRGEQTSEEVIEQLAALTKQLNKTAVVCKDSPGFIVNRVARPYYIEALKLVEDGVADFATVDALLEATGFKMGPFKLMDLIGNDINYAVSCSVYEQLGKPERLKPSPIQKEKVETNKLGRKTGEGYYKYNG</sequence>
<evidence type="ECO:0000256" key="3">
    <source>
        <dbReference type="ARBA" id="ARBA00013000"/>
    </source>
</evidence>
<evidence type="ECO:0000313" key="13">
    <source>
        <dbReference type="EMBL" id="RXK60386.1"/>
    </source>
</evidence>
<dbReference type="GO" id="GO:0070403">
    <property type="term" value="F:NAD+ binding"/>
    <property type="evidence" value="ECO:0007669"/>
    <property type="project" value="InterPro"/>
</dbReference>
<evidence type="ECO:0000256" key="1">
    <source>
        <dbReference type="ARBA" id="ARBA00005005"/>
    </source>
</evidence>
<dbReference type="InterPro" id="IPR022694">
    <property type="entry name" value="3-OHacyl-CoA_DH"/>
</dbReference>
<dbReference type="InterPro" id="IPR006176">
    <property type="entry name" value="3-OHacyl-CoA_DH_NAD-bd"/>
</dbReference>
<dbReference type="PANTHER" id="PTHR43561">
    <property type="match status" value="1"/>
</dbReference>
<evidence type="ECO:0000256" key="9">
    <source>
        <dbReference type="PIRSR" id="PIRSR000105-1"/>
    </source>
</evidence>
<name>A0A4Q1CIG4_9BACT</name>
<feature type="binding site" evidence="10">
    <location>
        <position position="141"/>
    </location>
    <ligand>
        <name>NAD(+)</name>
        <dbReference type="ChEBI" id="CHEBI:57540"/>
    </ligand>
</feature>
<evidence type="ECO:0000259" key="11">
    <source>
        <dbReference type="Pfam" id="PF00725"/>
    </source>
</evidence>
<dbReference type="Pfam" id="PF02737">
    <property type="entry name" value="3HCDH_N"/>
    <property type="match status" value="1"/>
</dbReference>
<feature type="binding site" evidence="10">
    <location>
        <position position="95"/>
    </location>
    <ligand>
        <name>NAD(+)</name>
        <dbReference type="ChEBI" id="CHEBI:57540"/>
    </ligand>
</feature>
<evidence type="ECO:0000256" key="2">
    <source>
        <dbReference type="ARBA" id="ARBA00009463"/>
    </source>
</evidence>
<dbReference type="Gene3D" id="3.40.50.720">
    <property type="entry name" value="NAD(P)-binding Rossmann-like Domain"/>
    <property type="match status" value="1"/>
</dbReference>
<proteinExistence type="inferred from homology"/>
<dbReference type="InterPro" id="IPR036291">
    <property type="entry name" value="NAD(P)-bd_dom_sf"/>
</dbReference>
<dbReference type="Gene3D" id="1.10.1040.10">
    <property type="entry name" value="N-(1-d-carboxylethyl)-l-norvaline Dehydrogenase, domain 2"/>
    <property type="match status" value="1"/>
</dbReference>
<dbReference type="SUPFAM" id="SSF51735">
    <property type="entry name" value="NAD(P)-binding Rossmann-fold domains"/>
    <property type="match status" value="1"/>
</dbReference>
<feature type="domain" description="3-hydroxyacyl-CoA dehydrogenase C-terminal" evidence="11">
    <location>
        <begin position="184"/>
        <end position="280"/>
    </location>
</feature>
<keyword evidence="7" id="KW-0443">Lipid metabolism</keyword>
<dbReference type="EMBL" id="SDHW01000002">
    <property type="protein sequence ID" value="RXK60386.1"/>
    <property type="molecule type" value="Genomic_DNA"/>
</dbReference>
<dbReference type="PANTHER" id="PTHR43561:SF3">
    <property type="entry name" value="HYDROXYACYL-COENZYME A DEHYDROGENASE, MITOCHONDRIAL"/>
    <property type="match status" value="1"/>
</dbReference>
<evidence type="ECO:0000256" key="6">
    <source>
        <dbReference type="ARBA" id="ARBA00023027"/>
    </source>
</evidence>
<protein>
    <recommendedName>
        <fullName evidence="3">3-hydroxyacyl-CoA dehydrogenase</fullName>
        <ecNumber evidence="3">1.1.1.35</ecNumber>
    </recommendedName>
</protein>
<dbReference type="GO" id="GO:0006635">
    <property type="term" value="P:fatty acid beta-oxidation"/>
    <property type="evidence" value="ECO:0007669"/>
    <property type="project" value="TreeGrafter"/>
</dbReference>
<evidence type="ECO:0000259" key="12">
    <source>
        <dbReference type="Pfam" id="PF02737"/>
    </source>
</evidence>
<evidence type="ECO:0000256" key="4">
    <source>
        <dbReference type="ARBA" id="ARBA00022832"/>
    </source>
</evidence>
<dbReference type="PROSITE" id="PS00067">
    <property type="entry name" value="3HCDH"/>
    <property type="match status" value="1"/>
</dbReference>
<feature type="binding site" evidence="10">
    <location>
        <position position="272"/>
    </location>
    <ligand>
        <name>NAD(+)</name>
        <dbReference type="ChEBI" id="CHEBI:57540"/>
    </ligand>
</feature>
<dbReference type="SUPFAM" id="SSF48179">
    <property type="entry name" value="6-phosphogluconate dehydrogenase C-terminal domain-like"/>
    <property type="match status" value="1"/>
</dbReference>
<dbReference type="GO" id="GO:0003857">
    <property type="term" value="F:(3S)-3-hydroxyacyl-CoA dehydrogenase (NAD+) activity"/>
    <property type="evidence" value="ECO:0007669"/>
    <property type="project" value="UniProtKB-EC"/>
</dbReference>
<dbReference type="InterPro" id="IPR013328">
    <property type="entry name" value="6PGD_dom2"/>
</dbReference>
<dbReference type="PIRSF" id="PIRSF000105">
    <property type="entry name" value="HCDH"/>
    <property type="match status" value="1"/>
</dbReference>
<gene>
    <name evidence="13" type="ORF">ESA94_07910</name>
</gene>
<feature type="domain" description="3-hydroxyacyl-CoA dehydrogenase NAD binding" evidence="12">
    <location>
        <begin position="5"/>
        <end position="181"/>
    </location>
</feature>
<dbReference type="RefSeq" id="WP_129130346.1">
    <property type="nucleotide sequence ID" value="NZ_SDHW01000002.1"/>
</dbReference>
<dbReference type="InterPro" id="IPR006180">
    <property type="entry name" value="3-OHacyl-CoA_DH_CS"/>
</dbReference>
<feature type="binding site" evidence="10">
    <location>
        <position position="90"/>
    </location>
    <ligand>
        <name>NAD(+)</name>
        <dbReference type="ChEBI" id="CHEBI:57540"/>
    </ligand>
</feature>
<dbReference type="Proteomes" id="UP000290204">
    <property type="component" value="Unassembled WGS sequence"/>
</dbReference>
<dbReference type="InterPro" id="IPR008927">
    <property type="entry name" value="6-PGluconate_DH-like_C_sf"/>
</dbReference>
<dbReference type="OrthoDB" id="9771883at2"/>
<accession>A0A4Q1CIG4</accession>
<feature type="binding site" evidence="10">
    <location>
        <position position="117"/>
    </location>
    <ligand>
        <name>NAD(+)</name>
        <dbReference type="ChEBI" id="CHEBI:57540"/>
    </ligand>
</feature>
<keyword evidence="14" id="KW-1185">Reference proteome</keyword>
<organism evidence="13 14">
    <name type="scientific">Lacibacter luteus</name>
    <dbReference type="NCBI Taxonomy" id="2508719"/>
    <lineage>
        <taxon>Bacteria</taxon>
        <taxon>Pseudomonadati</taxon>
        <taxon>Bacteroidota</taxon>
        <taxon>Chitinophagia</taxon>
        <taxon>Chitinophagales</taxon>
        <taxon>Chitinophagaceae</taxon>
        <taxon>Lacibacter</taxon>
    </lineage>
</organism>
<comment type="catalytic activity">
    <reaction evidence="8">
        <text>a (3S)-3-hydroxyacyl-CoA + NAD(+) = a 3-oxoacyl-CoA + NADH + H(+)</text>
        <dbReference type="Rhea" id="RHEA:22432"/>
        <dbReference type="ChEBI" id="CHEBI:15378"/>
        <dbReference type="ChEBI" id="CHEBI:57318"/>
        <dbReference type="ChEBI" id="CHEBI:57540"/>
        <dbReference type="ChEBI" id="CHEBI:57945"/>
        <dbReference type="ChEBI" id="CHEBI:90726"/>
        <dbReference type="EC" id="1.1.1.35"/>
    </reaction>
</comment>
<dbReference type="Pfam" id="PF00725">
    <property type="entry name" value="3HCDH"/>
    <property type="match status" value="1"/>
</dbReference>
<keyword evidence="4" id="KW-0276">Fatty acid metabolism</keyword>
<dbReference type="AlphaFoldDB" id="A0A4Q1CIG4"/>
<feature type="site" description="Important for catalytic activity" evidence="9">
    <location>
        <position position="138"/>
    </location>
</feature>
<evidence type="ECO:0000256" key="10">
    <source>
        <dbReference type="PIRSR" id="PIRSR000105-2"/>
    </source>
</evidence>
<evidence type="ECO:0000256" key="7">
    <source>
        <dbReference type="ARBA" id="ARBA00023098"/>
    </source>
</evidence>
<evidence type="ECO:0000256" key="8">
    <source>
        <dbReference type="ARBA" id="ARBA00049556"/>
    </source>
</evidence>
<feature type="binding site" evidence="10">
    <location>
        <begin position="9"/>
        <end position="14"/>
    </location>
    <ligand>
        <name>NAD(+)</name>
        <dbReference type="ChEBI" id="CHEBI:57540"/>
    </ligand>
</feature>
<comment type="caution">
    <text evidence="13">The sequence shown here is derived from an EMBL/GenBank/DDBJ whole genome shotgun (WGS) entry which is preliminary data.</text>
</comment>